<evidence type="ECO:0000313" key="2">
    <source>
        <dbReference type="EMBL" id="CDZ76135.1"/>
    </source>
</evidence>
<dbReference type="EMBL" id="CCSB01000001">
    <property type="protein sequence ID" value="CDZ76135.1"/>
    <property type="molecule type" value="Genomic_DNA"/>
</dbReference>
<keyword evidence="1" id="KW-1133">Transmembrane helix</keyword>
<organism evidence="2 3">
    <name type="scientific">Legionella massiliensis</name>
    <dbReference type="NCBI Taxonomy" id="1034943"/>
    <lineage>
        <taxon>Bacteria</taxon>
        <taxon>Pseudomonadati</taxon>
        <taxon>Pseudomonadota</taxon>
        <taxon>Gammaproteobacteria</taxon>
        <taxon>Legionellales</taxon>
        <taxon>Legionellaceae</taxon>
        <taxon>Legionella</taxon>
    </lineage>
</organism>
<name>A0A078KP30_9GAMM</name>
<accession>A0A078KP30</accession>
<evidence type="ECO:0000256" key="1">
    <source>
        <dbReference type="SAM" id="Phobius"/>
    </source>
</evidence>
<sequence>MARLKKSSLRNLNRYSWSILIAFICANFSMQYHAPYVSFEGFLQTFPLIVLVVFRCERLAPLISQPEYHLNKQELFLRDSFILSFSFLLACLISLLFQYDNSDVRGWWSFIIYLFALYGLFFSLTFSIMALLIKNHKRYTLIFSFLIIFFISLGKFFPHYISIPLIGEVDSFFAFAGSLLIFHCLFAISYKIACKL</sequence>
<proteinExistence type="predicted"/>
<feature type="transmembrane region" description="Helical" evidence="1">
    <location>
        <begin position="110"/>
        <end position="132"/>
    </location>
</feature>
<dbReference type="Proteomes" id="UP000044071">
    <property type="component" value="Unassembled WGS sequence"/>
</dbReference>
<feature type="transmembrane region" description="Helical" evidence="1">
    <location>
        <begin position="172"/>
        <end position="193"/>
    </location>
</feature>
<dbReference type="eggNOG" id="ENOG5031EHF">
    <property type="taxonomic scope" value="Bacteria"/>
</dbReference>
<protein>
    <submittedName>
        <fullName evidence="2">Uncharacterized protein</fullName>
    </submittedName>
</protein>
<dbReference type="OrthoDB" id="5637167at2"/>
<dbReference type="AlphaFoldDB" id="A0A078KP30"/>
<gene>
    <name evidence="2" type="ORF">BN59_00401</name>
</gene>
<feature type="transmembrane region" description="Helical" evidence="1">
    <location>
        <begin position="36"/>
        <end position="54"/>
    </location>
</feature>
<keyword evidence="1" id="KW-0812">Transmembrane</keyword>
<reference evidence="2 3" key="1">
    <citation type="submission" date="2014-06" db="EMBL/GenBank/DDBJ databases">
        <authorList>
            <person name="Urmite Genomes Urmite Genomes"/>
        </authorList>
    </citation>
    <scope>NUCLEOTIDE SEQUENCE [LARGE SCALE GENOMIC DNA]</scope>
</reference>
<feature type="transmembrane region" description="Helical" evidence="1">
    <location>
        <begin position="139"/>
        <end position="160"/>
    </location>
</feature>
<keyword evidence="1" id="KW-0472">Membrane</keyword>
<dbReference type="STRING" id="1034943.BN59_00401"/>
<feature type="transmembrane region" description="Helical" evidence="1">
    <location>
        <begin position="75"/>
        <end position="98"/>
    </location>
</feature>
<keyword evidence="3" id="KW-1185">Reference proteome</keyword>
<feature type="transmembrane region" description="Helical" evidence="1">
    <location>
        <begin position="12"/>
        <end position="30"/>
    </location>
</feature>
<evidence type="ECO:0000313" key="3">
    <source>
        <dbReference type="Proteomes" id="UP000044071"/>
    </source>
</evidence>